<evidence type="ECO:0000256" key="1">
    <source>
        <dbReference type="SAM" id="SignalP"/>
    </source>
</evidence>
<dbReference type="Proteomes" id="UP001283361">
    <property type="component" value="Unassembled WGS sequence"/>
</dbReference>
<keyword evidence="1" id="KW-0732">Signal</keyword>
<proteinExistence type="predicted"/>
<name>A0AAE0XRV1_9GAST</name>
<feature type="signal peptide" evidence="1">
    <location>
        <begin position="1"/>
        <end position="24"/>
    </location>
</feature>
<sequence>MSAQLASCLGVLLVLALHVSGGLGYEFLCKNLHEGCTPLAGDCCSGMTCQRGTILSLEVYGWWNWWNWWDWWSWWSRRSWWSWWRRVSDERPGLCPRCQQQLLPRSLLPVKTSQAQPPRVLVTWVT</sequence>
<reference evidence="2" key="1">
    <citation type="journal article" date="2023" name="G3 (Bethesda)">
        <title>A reference genome for the long-term kleptoplast-retaining sea slug Elysia crispata morphotype clarki.</title>
        <authorList>
            <person name="Eastman K.E."/>
            <person name="Pendleton A.L."/>
            <person name="Shaikh M.A."/>
            <person name="Suttiyut T."/>
            <person name="Ogas R."/>
            <person name="Tomko P."/>
            <person name="Gavelis G."/>
            <person name="Widhalm J.R."/>
            <person name="Wisecaver J.H."/>
        </authorList>
    </citation>
    <scope>NUCLEOTIDE SEQUENCE</scope>
    <source>
        <strain evidence="2">ECLA1</strain>
    </source>
</reference>
<organism evidence="2 3">
    <name type="scientific">Elysia crispata</name>
    <name type="common">lettuce slug</name>
    <dbReference type="NCBI Taxonomy" id="231223"/>
    <lineage>
        <taxon>Eukaryota</taxon>
        <taxon>Metazoa</taxon>
        <taxon>Spiralia</taxon>
        <taxon>Lophotrochozoa</taxon>
        <taxon>Mollusca</taxon>
        <taxon>Gastropoda</taxon>
        <taxon>Heterobranchia</taxon>
        <taxon>Euthyneura</taxon>
        <taxon>Panpulmonata</taxon>
        <taxon>Sacoglossa</taxon>
        <taxon>Placobranchoidea</taxon>
        <taxon>Plakobranchidae</taxon>
        <taxon>Elysia</taxon>
    </lineage>
</organism>
<dbReference type="AlphaFoldDB" id="A0AAE0XRV1"/>
<comment type="caution">
    <text evidence="2">The sequence shown here is derived from an EMBL/GenBank/DDBJ whole genome shotgun (WGS) entry which is preliminary data.</text>
</comment>
<keyword evidence="3" id="KW-1185">Reference proteome</keyword>
<dbReference type="EMBL" id="JAWDGP010007744">
    <property type="protein sequence ID" value="KAK3706575.1"/>
    <property type="molecule type" value="Genomic_DNA"/>
</dbReference>
<protein>
    <submittedName>
        <fullName evidence="2">Uncharacterized protein</fullName>
    </submittedName>
</protein>
<accession>A0AAE0XRV1</accession>
<feature type="chain" id="PRO_5042028927" evidence="1">
    <location>
        <begin position="25"/>
        <end position="126"/>
    </location>
</feature>
<evidence type="ECO:0000313" key="3">
    <source>
        <dbReference type="Proteomes" id="UP001283361"/>
    </source>
</evidence>
<evidence type="ECO:0000313" key="2">
    <source>
        <dbReference type="EMBL" id="KAK3706575.1"/>
    </source>
</evidence>
<gene>
    <name evidence="2" type="ORF">RRG08_055014</name>
</gene>